<feature type="region of interest" description="Disordered" evidence="3">
    <location>
        <begin position="50"/>
        <end position="71"/>
    </location>
</feature>
<dbReference type="Pfam" id="PF12796">
    <property type="entry name" value="Ank_2"/>
    <property type="match status" value="1"/>
</dbReference>
<dbReference type="PROSITE" id="PS50297">
    <property type="entry name" value="ANK_REP_REGION"/>
    <property type="match status" value="2"/>
</dbReference>
<organism evidence="5 6">
    <name type="scientific">Trichoglossum hirsutum</name>
    <dbReference type="NCBI Taxonomy" id="265104"/>
    <lineage>
        <taxon>Eukaryota</taxon>
        <taxon>Fungi</taxon>
        <taxon>Dikarya</taxon>
        <taxon>Ascomycota</taxon>
        <taxon>Pezizomycotina</taxon>
        <taxon>Geoglossomycetes</taxon>
        <taxon>Geoglossales</taxon>
        <taxon>Geoglossaceae</taxon>
        <taxon>Trichoglossum</taxon>
    </lineage>
</organism>
<keyword evidence="2" id="KW-0040">ANK repeat</keyword>
<evidence type="ECO:0000256" key="2">
    <source>
        <dbReference type="PROSITE-ProRule" id="PRU00023"/>
    </source>
</evidence>
<dbReference type="EMBL" id="JAGHQM010001522">
    <property type="protein sequence ID" value="KAH0553285.1"/>
    <property type="molecule type" value="Genomic_DNA"/>
</dbReference>
<dbReference type="Proteomes" id="UP000750711">
    <property type="component" value="Unassembled WGS sequence"/>
</dbReference>
<reference evidence="5" key="1">
    <citation type="submission" date="2021-03" db="EMBL/GenBank/DDBJ databases">
        <title>Comparative genomics and phylogenomic investigation of the class Geoglossomycetes provide insights into ecological specialization and systematics.</title>
        <authorList>
            <person name="Melie T."/>
            <person name="Pirro S."/>
            <person name="Miller A.N."/>
            <person name="Quandt A."/>
        </authorList>
    </citation>
    <scope>NUCLEOTIDE SEQUENCE</scope>
    <source>
        <strain evidence="5">CAQ_001_2017</strain>
    </source>
</reference>
<feature type="repeat" description="ANK" evidence="2">
    <location>
        <begin position="847"/>
        <end position="879"/>
    </location>
</feature>
<feature type="domain" description="Nephrocystin 3-like N-terminal" evidence="4">
    <location>
        <begin position="377"/>
        <end position="551"/>
    </location>
</feature>
<dbReference type="InterPro" id="IPR027417">
    <property type="entry name" value="P-loop_NTPase"/>
</dbReference>
<gene>
    <name evidence="5" type="ORF">GP486_006582</name>
</gene>
<dbReference type="Pfam" id="PF24883">
    <property type="entry name" value="NPHP3_N"/>
    <property type="match status" value="1"/>
</dbReference>
<dbReference type="InterPro" id="IPR029058">
    <property type="entry name" value="AB_hydrolase_fold"/>
</dbReference>
<protein>
    <recommendedName>
        <fullName evidence="4">Nephrocystin 3-like N-terminal domain-containing protein</fullName>
    </recommendedName>
</protein>
<dbReference type="SUPFAM" id="SSF52540">
    <property type="entry name" value="P-loop containing nucleoside triphosphate hydrolases"/>
    <property type="match status" value="1"/>
</dbReference>
<dbReference type="SUPFAM" id="SSF48403">
    <property type="entry name" value="Ankyrin repeat"/>
    <property type="match status" value="1"/>
</dbReference>
<keyword evidence="1" id="KW-0677">Repeat</keyword>
<dbReference type="Gene3D" id="1.25.40.20">
    <property type="entry name" value="Ankyrin repeat-containing domain"/>
    <property type="match status" value="2"/>
</dbReference>
<sequence length="1019" mass="115026">MRMTRRPLSWAARKGYEEVMKMLLDKAADKSHVIFVHGFTGHPQRTWTYSGEVSTDDGATHDNDSSERPSKFRRLVGSDSFKRAAPRRSVFWPQDLLPKTLVNSRIFTYGYDSNIRHRLGAPVNKTTVYDLGHNLLLSLEAKRRSQPSRPLVFIAHSLGGIVVKEALRRSEGYRACQTHLYSIYDATVALICFGTPHSGADPRSVVCRVAEAVVRLTGFTVNDQLINSLLPRSEQLRELREEFSKMSRAKNWMLYSFQEQYGLKVLNGDKVVEDISSTFGDPTIEIAQHIAGNHMDMCRFKGLDDREYEKVAAALSRIYQVIEDNTRQLKAMGPSVVEQLKRTAVVTEKQRKACLGSLSFQQIDSRFLNIRKAHDRTCNWLFDQLEYKRWLSRDLTDEHHGFLWIKGKPGAGKSTMMKHALSQTQKILTDATIISFFFNARGSILEKSTLGMYRSLLFQLLTAIPALQDVFIPIFLVRTKHSDIYEWNVKELQEICIKAVEGLQRNRLICFIDALDECEEDEVREMVEFLERLAEAAISSGTSLNICLSSRHYPHISIRNGIQLVIEGQDGHDRDIAAYVQGKLNAPSCKQTDDIKAEILNRASGVFLWVVLVVQMLNKAYDHGRIHALRRRLNEIPDELDELFADVLRRDAETRDESALCLQWILFAQRPLKREELYFAVLSGTEPAALGKWDPDEVNHQTIDRFILSCSKGLAEVSKAKDRTVQFIHESVRDFFLLRDGLAKLQPDLVADVTGLSQERLKQCCYQYITTDMFEHLLNDALPGAKTPMAQDLRKTTSEEFPIFQQHQIRRYTPQARLLYILSEKNLPNLTTALLDDKVDIDAMGERYGNAIQAASAGGHEKIVRLLIDAGANINVVGGEYYHPLAAAIARDHKVVIRQLLDRTVISAQHILDDQLLKSVKGGYVDVARLLLANPKVDPNIKNKGGETPLLLAARDGYEAIVQLLLANSKVDPNSKDLKDNTPLSVASCNGNEAVVELLLANPKTDPNPKNGDGKTPLL</sequence>
<dbReference type="AlphaFoldDB" id="A0A9P8IDA6"/>
<dbReference type="InterPro" id="IPR036770">
    <property type="entry name" value="Ankyrin_rpt-contain_sf"/>
</dbReference>
<accession>A0A9P8IDA6</accession>
<dbReference type="Pfam" id="PF00023">
    <property type="entry name" value="Ank"/>
    <property type="match status" value="1"/>
</dbReference>
<dbReference type="InterPro" id="IPR002110">
    <property type="entry name" value="Ankyrin_rpt"/>
</dbReference>
<comment type="caution">
    <text evidence="5">The sequence shown here is derived from an EMBL/GenBank/DDBJ whole genome shotgun (WGS) entry which is preliminary data.</text>
</comment>
<keyword evidence="6" id="KW-1185">Reference proteome</keyword>
<dbReference type="PANTHER" id="PTHR10039:SF5">
    <property type="entry name" value="NACHT DOMAIN-CONTAINING PROTEIN"/>
    <property type="match status" value="1"/>
</dbReference>
<evidence type="ECO:0000313" key="5">
    <source>
        <dbReference type="EMBL" id="KAH0553285.1"/>
    </source>
</evidence>
<name>A0A9P8IDA6_9PEZI</name>
<feature type="compositionally biased region" description="Basic and acidic residues" evidence="3">
    <location>
        <begin position="58"/>
        <end position="70"/>
    </location>
</feature>
<proteinExistence type="predicted"/>
<dbReference type="SUPFAM" id="SSF53474">
    <property type="entry name" value="alpha/beta-Hydrolases"/>
    <property type="match status" value="1"/>
</dbReference>
<dbReference type="SMART" id="SM00248">
    <property type="entry name" value="ANK"/>
    <property type="match status" value="6"/>
</dbReference>
<evidence type="ECO:0000256" key="3">
    <source>
        <dbReference type="SAM" id="MobiDB-lite"/>
    </source>
</evidence>
<dbReference type="InterPro" id="IPR056884">
    <property type="entry name" value="NPHP3-like_N"/>
</dbReference>
<dbReference type="PANTHER" id="PTHR10039">
    <property type="entry name" value="AMELOGENIN"/>
    <property type="match status" value="1"/>
</dbReference>
<evidence type="ECO:0000259" key="4">
    <source>
        <dbReference type="Pfam" id="PF24883"/>
    </source>
</evidence>
<dbReference type="Gene3D" id="3.40.50.300">
    <property type="entry name" value="P-loop containing nucleotide triphosphate hydrolases"/>
    <property type="match status" value="1"/>
</dbReference>
<feature type="non-terminal residue" evidence="5">
    <location>
        <position position="1019"/>
    </location>
</feature>
<evidence type="ECO:0000313" key="6">
    <source>
        <dbReference type="Proteomes" id="UP000750711"/>
    </source>
</evidence>
<dbReference type="PROSITE" id="PS50088">
    <property type="entry name" value="ANK_REPEAT"/>
    <property type="match status" value="2"/>
</dbReference>
<evidence type="ECO:0000256" key="1">
    <source>
        <dbReference type="ARBA" id="ARBA00022737"/>
    </source>
</evidence>
<dbReference type="Gene3D" id="3.40.50.1820">
    <property type="entry name" value="alpha/beta hydrolase"/>
    <property type="match status" value="1"/>
</dbReference>
<feature type="repeat" description="ANK" evidence="2">
    <location>
        <begin position="945"/>
        <end position="966"/>
    </location>
</feature>